<evidence type="ECO:0000313" key="8">
    <source>
        <dbReference type="Proteomes" id="UP000305948"/>
    </source>
</evidence>
<sequence length="247" mass="27237">MATAYYSQPAAANYHSPSSSHHKERGYRVCDTCGAAETPATGRFRLCGGCMATQYCSQDCQKADWASHKAVCQHTASTLSAAKQQTVSGIAEENIAKYLRKFTSSFQDLLSWAGFQALQLRRCPANIRQQALLIELDFHNSSDPMRRFTIKGTHIVPKTYVTGSDPLVAAEMERRDERSRRAGGIGSVLIIIQCGAINQVMPVEVDSPAKISWDERGDWAEVLNQFVHSGRTDFKPISTTARGIVYG</sequence>
<dbReference type="PROSITE" id="PS50865">
    <property type="entry name" value="ZF_MYND_2"/>
    <property type="match status" value="1"/>
</dbReference>
<dbReference type="AlphaFoldDB" id="A0A5C3MWR7"/>
<keyword evidence="3" id="KW-0862">Zinc</keyword>
<dbReference type="Pfam" id="PF01753">
    <property type="entry name" value="zf-MYND"/>
    <property type="match status" value="1"/>
</dbReference>
<dbReference type="PROSITE" id="PS01360">
    <property type="entry name" value="ZF_MYND_1"/>
    <property type="match status" value="1"/>
</dbReference>
<protein>
    <recommendedName>
        <fullName evidence="6">MYND-type domain-containing protein</fullName>
    </recommendedName>
</protein>
<evidence type="ECO:0000256" key="3">
    <source>
        <dbReference type="ARBA" id="ARBA00022833"/>
    </source>
</evidence>
<accession>A0A5C3MWR7</accession>
<evidence type="ECO:0000256" key="4">
    <source>
        <dbReference type="PROSITE-ProRule" id="PRU00134"/>
    </source>
</evidence>
<dbReference type="Gene3D" id="6.10.140.2220">
    <property type="match status" value="1"/>
</dbReference>
<feature type="region of interest" description="Disordered" evidence="5">
    <location>
        <begin position="1"/>
        <end position="24"/>
    </location>
</feature>
<evidence type="ECO:0000256" key="5">
    <source>
        <dbReference type="SAM" id="MobiDB-lite"/>
    </source>
</evidence>
<reference evidence="7 8" key="1">
    <citation type="journal article" date="2019" name="Nat. Ecol. Evol.">
        <title>Megaphylogeny resolves global patterns of mushroom evolution.</title>
        <authorList>
            <person name="Varga T."/>
            <person name="Krizsan K."/>
            <person name="Foldi C."/>
            <person name="Dima B."/>
            <person name="Sanchez-Garcia M."/>
            <person name="Sanchez-Ramirez S."/>
            <person name="Szollosi G.J."/>
            <person name="Szarkandi J.G."/>
            <person name="Papp V."/>
            <person name="Albert L."/>
            <person name="Andreopoulos W."/>
            <person name="Angelini C."/>
            <person name="Antonin V."/>
            <person name="Barry K.W."/>
            <person name="Bougher N.L."/>
            <person name="Buchanan P."/>
            <person name="Buyck B."/>
            <person name="Bense V."/>
            <person name="Catcheside P."/>
            <person name="Chovatia M."/>
            <person name="Cooper J."/>
            <person name="Damon W."/>
            <person name="Desjardin D."/>
            <person name="Finy P."/>
            <person name="Geml J."/>
            <person name="Haridas S."/>
            <person name="Hughes K."/>
            <person name="Justo A."/>
            <person name="Karasinski D."/>
            <person name="Kautmanova I."/>
            <person name="Kiss B."/>
            <person name="Kocsube S."/>
            <person name="Kotiranta H."/>
            <person name="LaButti K.M."/>
            <person name="Lechner B.E."/>
            <person name="Liimatainen K."/>
            <person name="Lipzen A."/>
            <person name="Lukacs Z."/>
            <person name="Mihaltcheva S."/>
            <person name="Morgado L.N."/>
            <person name="Niskanen T."/>
            <person name="Noordeloos M.E."/>
            <person name="Ohm R.A."/>
            <person name="Ortiz-Santana B."/>
            <person name="Ovrebo C."/>
            <person name="Racz N."/>
            <person name="Riley R."/>
            <person name="Savchenko A."/>
            <person name="Shiryaev A."/>
            <person name="Soop K."/>
            <person name="Spirin V."/>
            <person name="Szebenyi C."/>
            <person name="Tomsovsky M."/>
            <person name="Tulloss R.E."/>
            <person name="Uehling J."/>
            <person name="Grigoriev I.V."/>
            <person name="Vagvolgyi C."/>
            <person name="Papp T."/>
            <person name="Martin F.M."/>
            <person name="Miettinen O."/>
            <person name="Hibbett D.S."/>
            <person name="Nagy L.G."/>
        </authorList>
    </citation>
    <scope>NUCLEOTIDE SEQUENCE [LARGE SCALE GENOMIC DNA]</scope>
    <source>
        <strain evidence="7 8">OMC1185</strain>
    </source>
</reference>
<evidence type="ECO:0000256" key="1">
    <source>
        <dbReference type="ARBA" id="ARBA00022723"/>
    </source>
</evidence>
<name>A0A5C3MWR7_9AGAM</name>
<feature type="domain" description="MYND-type" evidence="6">
    <location>
        <begin position="30"/>
        <end position="72"/>
    </location>
</feature>
<evidence type="ECO:0000256" key="2">
    <source>
        <dbReference type="ARBA" id="ARBA00022771"/>
    </source>
</evidence>
<gene>
    <name evidence="7" type="ORF">OE88DRAFT_1702587</name>
</gene>
<proteinExistence type="predicted"/>
<dbReference type="EMBL" id="ML213515">
    <property type="protein sequence ID" value="TFK49754.1"/>
    <property type="molecule type" value="Genomic_DNA"/>
</dbReference>
<dbReference type="Proteomes" id="UP000305948">
    <property type="component" value="Unassembled WGS sequence"/>
</dbReference>
<dbReference type="OrthoDB" id="432970at2759"/>
<evidence type="ECO:0000259" key="6">
    <source>
        <dbReference type="PROSITE" id="PS50865"/>
    </source>
</evidence>
<dbReference type="GO" id="GO:0008270">
    <property type="term" value="F:zinc ion binding"/>
    <property type="evidence" value="ECO:0007669"/>
    <property type="project" value="UniProtKB-KW"/>
</dbReference>
<keyword evidence="8" id="KW-1185">Reference proteome</keyword>
<keyword evidence="1" id="KW-0479">Metal-binding</keyword>
<dbReference type="STRING" id="5364.A0A5C3MWR7"/>
<dbReference type="InterPro" id="IPR002893">
    <property type="entry name" value="Znf_MYND"/>
</dbReference>
<organism evidence="7 8">
    <name type="scientific">Heliocybe sulcata</name>
    <dbReference type="NCBI Taxonomy" id="5364"/>
    <lineage>
        <taxon>Eukaryota</taxon>
        <taxon>Fungi</taxon>
        <taxon>Dikarya</taxon>
        <taxon>Basidiomycota</taxon>
        <taxon>Agaricomycotina</taxon>
        <taxon>Agaricomycetes</taxon>
        <taxon>Gloeophyllales</taxon>
        <taxon>Gloeophyllaceae</taxon>
        <taxon>Heliocybe</taxon>
    </lineage>
</organism>
<dbReference type="SUPFAM" id="SSF144232">
    <property type="entry name" value="HIT/MYND zinc finger-like"/>
    <property type="match status" value="1"/>
</dbReference>
<keyword evidence="2 4" id="KW-0863">Zinc-finger</keyword>
<evidence type="ECO:0000313" key="7">
    <source>
        <dbReference type="EMBL" id="TFK49754.1"/>
    </source>
</evidence>